<evidence type="ECO:0000259" key="10">
    <source>
        <dbReference type="PROSITE" id="PS51104"/>
    </source>
</evidence>
<dbReference type="AlphaFoldDB" id="E7G5L9"/>
<dbReference type="InterPro" id="IPR050864">
    <property type="entry name" value="Bacterial_PTS_Sugar_Transport"/>
</dbReference>
<feature type="transmembrane region" description="Helical" evidence="9">
    <location>
        <begin position="64"/>
        <end position="85"/>
    </location>
</feature>
<dbReference type="PANTHER" id="PTHR30505:SF0">
    <property type="entry name" value="FRUCTOSE-LIKE PTS SYSTEM EIIBC COMPONENT-RELATED"/>
    <property type="match status" value="1"/>
</dbReference>
<dbReference type="GO" id="GO:0090563">
    <property type="term" value="F:protein-phosphocysteine-sugar phosphotransferase activity"/>
    <property type="evidence" value="ECO:0007669"/>
    <property type="project" value="TreeGrafter"/>
</dbReference>
<dbReference type="InterPro" id="IPR013014">
    <property type="entry name" value="PTS_EIIC_2"/>
</dbReference>
<keyword evidence="6 9" id="KW-0812">Transmembrane</keyword>
<protein>
    <submittedName>
        <fullName evidence="11">PTS system IIC component protein</fullName>
    </submittedName>
</protein>
<dbReference type="GO" id="GO:0009401">
    <property type="term" value="P:phosphoenolpyruvate-dependent sugar phosphotransferase system"/>
    <property type="evidence" value="ECO:0007669"/>
    <property type="project" value="UniProtKB-KW"/>
</dbReference>
<feature type="domain" description="PTS EIIC type-2" evidence="10">
    <location>
        <begin position="8"/>
        <end position="352"/>
    </location>
</feature>
<evidence type="ECO:0000313" key="12">
    <source>
        <dbReference type="Proteomes" id="UP000003157"/>
    </source>
</evidence>
<evidence type="ECO:0000256" key="5">
    <source>
        <dbReference type="ARBA" id="ARBA00022683"/>
    </source>
</evidence>
<feature type="transmembrane region" description="Helical" evidence="9">
    <location>
        <begin position="12"/>
        <end position="36"/>
    </location>
</feature>
<dbReference type="PROSITE" id="PS51104">
    <property type="entry name" value="PTS_EIIC_TYPE_2"/>
    <property type="match status" value="1"/>
</dbReference>
<dbReference type="GeneID" id="78229515"/>
<keyword evidence="7 9" id="KW-1133">Transmembrane helix</keyword>
<comment type="subcellular location">
    <subcellularLocation>
        <location evidence="1">Cell inner membrane</location>
        <topology evidence="1">Multi-pass membrane protein</topology>
    </subcellularLocation>
</comment>
<feature type="transmembrane region" description="Helical" evidence="9">
    <location>
        <begin position="282"/>
        <end position="302"/>
    </location>
</feature>
<name>E7G5L9_9FIRM</name>
<dbReference type="EMBL" id="ADKX01000001">
    <property type="protein sequence ID" value="EFW06520.1"/>
    <property type="molecule type" value="Genomic_DNA"/>
</dbReference>
<dbReference type="GO" id="GO:0005886">
    <property type="term" value="C:plasma membrane"/>
    <property type="evidence" value="ECO:0007669"/>
    <property type="project" value="UniProtKB-SubCell"/>
</dbReference>
<dbReference type="GO" id="GO:0008982">
    <property type="term" value="F:protein-N(PI)-phosphohistidine-sugar phosphotransferase activity"/>
    <property type="evidence" value="ECO:0007669"/>
    <property type="project" value="InterPro"/>
</dbReference>
<evidence type="ECO:0000256" key="9">
    <source>
        <dbReference type="SAM" id="Phobius"/>
    </source>
</evidence>
<accession>E7G5L9</accession>
<evidence type="ECO:0000256" key="4">
    <source>
        <dbReference type="ARBA" id="ARBA00022597"/>
    </source>
</evidence>
<organism evidence="11 12">
    <name type="scientific">Coprobacillus cateniformis</name>
    <dbReference type="NCBI Taxonomy" id="100884"/>
    <lineage>
        <taxon>Bacteria</taxon>
        <taxon>Bacillati</taxon>
        <taxon>Bacillota</taxon>
        <taxon>Erysipelotrichia</taxon>
        <taxon>Erysipelotrichales</taxon>
        <taxon>Coprobacillaceae</taxon>
        <taxon>Coprobacillus</taxon>
    </lineage>
</organism>
<evidence type="ECO:0000256" key="6">
    <source>
        <dbReference type="ARBA" id="ARBA00022692"/>
    </source>
</evidence>
<evidence type="ECO:0000256" key="1">
    <source>
        <dbReference type="ARBA" id="ARBA00004429"/>
    </source>
</evidence>
<feature type="transmembrane region" description="Helical" evidence="9">
    <location>
        <begin position="141"/>
        <end position="164"/>
    </location>
</feature>
<keyword evidence="3" id="KW-1003">Cell membrane</keyword>
<feature type="transmembrane region" description="Helical" evidence="9">
    <location>
        <begin position="322"/>
        <end position="343"/>
    </location>
</feature>
<gene>
    <name evidence="11" type="ORF">HMPREF9488_00057</name>
</gene>
<keyword evidence="2" id="KW-0813">Transport</keyword>
<keyword evidence="12" id="KW-1185">Reference proteome</keyword>
<dbReference type="Proteomes" id="UP000003157">
    <property type="component" value="Unassembled WGS sequence"/>
</dbReference>
<dbReference type="NCBIfam" id="TIGR01427">
    <property type="entry name" value="PTS_IIC_fructo"/>
    <property type="match status" value="1"/>
</dbReference>
<dbReference type="OrthoDB" id="9782569at2"/>
<dbReference type="eggNOG" id="COG1299">
    <property type="taxonomic scope" value="Bacteria"/>
</dbReference>
<sequence>MKKFFKEAKGHLMTGIGYMLPLIIGASLVVAIPKLIGVAMGINSLDIYAEKEGFLHILYLLEQVGWTGIGLVNTVLGGFIAYSIADKPAIGAGLIGGALASNTKAGFLGAVVAAFIAGYVVKWCKEHIHLPDSMQQMMPLVITPFLATGAVAIIMGVVLAQPLAAINDGLVSWLRDLCNNGTSQLLLSITLGAMIASDMGGPINKSAWMAGNVLMTEGIYQPNVYINCAICIPPLAYAIATIIKKHRFSPAFQEAGKGNWVMGFIGITEGAIPFTLVKASRLVPINMIGGAIGAGLCCLLGATATIPPVGGMYGFVSVGNGWAYLIGIIVGALFIAIVAPMVVDFNEDTQISEEISEDDIEIEIQI</sequence>
<keyword evidence="8 9" id="KW-0472">Membrane</keyword>
<proteinExistence type="predicted"/>
<keyword evidence="4" id="KW-0762">Sugar transport</keyword>
<feature type="transmembrane region" description="Helical" evidence="9">
    <location>
        <begin position="105"/>
        <end position="121"/>
    </location>
</feature>
<comment type="caution">
    <text evidence="11">The sequence shown here is derived from an EMBL/GenBank/DDBJ whole genome shotgun (WGS) entry which is preliminary data.</text>
</comment>
<dbReference type="InterPro" id="IPR006327">
    <property type="entry name" value="PTS_IIC_fruc"/>
</dbReference>
<evidence type="ECO:0000256" key="7">
    <source>
        <dbReference type="ARBA" id="ARBA00022989"/>
    </source>
</evidence>
<feature type="transmembrane region" description="Helical" evidence="9">
    <location>
        <begin position="224"/>
        <end position="243"/>
    </location>
</feature>
<keyword evidence="5" id="KW-0598">Phosphotransferase system</keyword>
<dbReference type="PANTHER" id="PTHR30505">
    <property type="entry name" value="FRUCTOSE-LIKE PERMEASE"/>
    <property type="match status" value="1"/>
</dbReference>
<evidence type="ECO:0000256" key="8">
    <source>
        <dbReference type="ARBA" id="ARBA00023136"/>
    </source>
</evidence>
<dbReference type="GO" id="GO:0005351">
    <property type="term" value="F:carbohydrate:proton symporter activity"/>
    <property type="evidence" value="ECO:0007669"/>
    <property type="project" value="InterPro"/>
</dbReference>
<evidence type="ECO:0000256" key="2">
    <source>
        <dbReference type="ARBA" id="ARBA00022448"/>
    </source>
</evidence>
<dbReference type="RefSeq" id="WP_008787185.1">
    <property type="nucleotide sequence ID" value="NZ_AKCB01000001.1"/>
</dbReference>
<dbReference type="STRING" id="100884.GCA_000269565_01643"/>
<dbReference type="HOGENOM" id="CLU_013155_0_1_9"/>
<evidence type="ECO:0000256" key="3">
    <source>
        <dbReference type="ARBA" id="ARBA00022475"/>
    </source>
</evidence>
<reference evidence="11 12" key="1">
    <citation type="submission" date="2010-12" db="EMBL/GenBank/DDBJ databases">
        <title>The Genome Sequence of Coprobacillus sp. strain 29_1.</title>
        <authorList>
            <consortium name="The Broad Institute Genome Sequencing Platform"/>
            <person name="Earl A."/>
            <person name="Ward D."/>
            <person name="Feldgarden M."/>
            <person name="Gevers D."/>
            <person name="Daigneault M."/>
            <person name="Sibley C.D."/>
            <person name="White A."/>
            <person name="Strauss J."/>
            <person name="Allen-Vercoe E."/>
            <person name="Young S.K."/>
            <person name="Zeng Q."/>
            <person name="Gargeya S."/>
            <person name="Fitzgerald M."/>
            <person name="Haas B."/>
            <person name="Abouelleil A."/>
            <person name="Alvarado L."/>
            <person name="Arachchi H.M."/>
            <person name="Berlin A."/>
            <person name="Brown A."/>
            <person name="Chapman S.B."/>
            <person name="Chen Z."/>
            <person name="Dunbar C."/>
            <person name="Freedman E."/>
            <person name="Gearin G."/>
            <person name="Gellesch M."/>
            <person name="Goldberg J."/>
            <person name="Griggs A."/>
            <person name="Gujja S."/>
            <person name="Heilman E."/>
            <person name="Heiman D."/>
            <person name="Howarth C."/>
            <person name="Larson L."/>
            <person name="Lui A."/>
            <person name="MacDonald P.J.P."/>
            <person name="Mehta T."/>
            <person name="Montmayeur A."/>
            <person name="Murphy C."/>
            <person name="Neiman D."/>
            <person name="Pearson M."/>
            <person name="Priest M."/>
            <person name="Roberts A."/>
            <person name="Saif S."/>
            <person name="Shea T."/>
            <person name="Shenoy N."/>
            <person name="Sisk P."/>
            <person name="Stolte C."/>
            <person name="Sykes S."/>
            <person name="White J."/>
            <person name="Yandava C."/>
            <person name="Nusbaum C."/>
            <person name="Birren B."/>
        </authorList>
    </citation>
    <scope>NUCLEOTIDE SEQUENCE [LARGE SCALE GENOMIC DNA]</scope>
    <source>
        <strain evidence="11 12">29_1</strain>
    </source>
</reference>
<evidence type="ECO:0000313" key="11">
    <source>
        <dbReference type="EMBL" id="EFW06520.1"/>
    </source>
</evidence>